<gene>
    <name evidence="1" type="ORF">FA95DRAFT_1614398</name>
</gene>
<organism evidence="1 2">
    <name type="scientific">Auriscalpium vulgare</name>
    <dbReference type="NCBI Taxonomy" id="40419"/>
    <lineage>
        <taxon>Eukaryota</taxon>
        <taxon>Fungi</taxon>
        <taxon>Dikarya</taxon>
        <taxon>Basidiomycota</taxon>
        <taxon>Agaricomycotina</taxon>
        <taxon>Agaricomycetes</taxon>
        <taxon>Russulales</taxon>
        <taxon>Auriscalpiaceae</taxon>
        <taxon>Auriscalpium</taxon>
    </lineage>
</organism>
<evidence type="ECO:0000313" key="1">
    <source>
        <dbReference type="EMBL" id="KAI0037285.1"/>
    </source>
</evidence>
<comment type="caution">
    <text evidence="1">The sequence shown here is derived from an EMBL/GenBank/DDBJ whole genome shotgun (WGS) entry which is preliminary data.</text>
</comment>
<name>A0ACB8QZR9_9AGAM</name>
<sequence>MSAPTPAPRKMADATVIENVRVQVKKFPTDADLQAQLVWVRGCVRAFTFAAMFPNAAPKVASLMADFQELYKLHGSPATWMEQSGGLLPAPEPAPEPELDDAAFFAQMIASDADVDAFVAHTPPVPAPDPTAVRAHSLAPIEVEDVQATDTEPATGDHGGSGEDELVDDPPVTAEPVGASGAVTARKRKGETDAMLAARLRTEKARADAL</sequence>
<keyword evidence="2" id="KW-1185">Reference proteome</keyword>
<dbReference type="EMBL" id="MU277138">
    <property type="protein sequence ID" value="KAI0037285.1"/>
    <property type="molecule type" value="Genomic_DNA"/>
</dbReference>
<feature type="non-terminal residue" evidence="1">
    <location>
        <position position="210"/>
    </location>
</feature>
<evidence type="ECO:0000313" key="2">
    <source>
        <dbReference type="Proteomes" id="UP000814033"/>
    </source>
</evidence>
<proteinExistence type="predicted"/>
<accession>A0ACB8QZR9</accession>
<dbReference type="Proteomes" id="UP000814033">
    <property type="component" value="Unassembled WGS sequence"/>
</dbReference>
<protein>
    <submittedName>
        <fullName evidence="1">Uncharacterized protein</fullName>
    </submittedName>
</protein>
<reference evidence="1" key="2">
    <citation type="journal article" date="2022" name="New Phytol.">
        <title>Evolutionary transition to the ectomycorrhizal habit in the genomes of a hyperdiverse lineage of mushroom-forming fungi.</title>
        <authorList>
            <person name="Looney B."/>
            <person name="Miyauchi S."/>
            <person name="Morin E."/>
            <person name="Drula E."/>
            <person name="Courty P.E."/>
            <person name="Kohler A."/>
            <person name="Kuo A."/>
            <person name="LaButti K."/>
            <person name="Pangilinan J."/>
            <person name="Lipzen A."/>
            <person name="Riley R."/>
            <person name="Andreopoulos W."/>
            <person name="He G."/>
            <person name="Johnson J."/>
            <person name="Nolan M."/>
            <person name="Tritt A."/>
            <person name="Barry K.W."/>
            <person name="Grigoriev I.V."/>
            <person name="Nagy L.G."/>
            <person name="Hibbett D."/>
            <person name="Henrissat B."/>
            <person name="Matheny P.B."/>
            <person name="Labbe J."/>
            <person name="Martin F.M."/>
        </authorList>
    </citation>
    <scope>NUCLEOTIDE SEQUENCE</scope>
    <source>
        <strain evidence="1">FP105234-sp</strain>
    </source>
</reference>
<reference evidence="1" key="1">
    <citation type="submission" date="2021-02" db="EMBL/GenBank/DDBJ databases">
        <authorList>
            <consortium name="DOE Joint Genome Institute"/>
            <person name="Ahrendt S."/>
            <person name="Looney B.P."/>
            <person name="Miyauchi S."/>
            <person name="Morin E."/>
            <person name="Drula E."/>
            <person name="Courty P.E."/>
            <person name="Chicoki N."/>
            <person name="Fauchery L."/>
            <person name="Kohler A."/>
            <person name="Kuo A."/>
            <person name="Labutti K."/>
            <person name="Pangilinan J."/>
            <person name="Lipzen A."/>
            <person name="Riley R."/>
            <person name="Andreopoulos W."/>
            <person name="He G."/>
            <person name="Johnson J."/>
            <person name="Barry K.W."/>
            <person name="Grigoriev I.V."/>
            <person name="Nagy L."/>
            <person name="Hibbett D."/>
            <person name="Henrissat B."/>
            <person name="Matheny P.B."/>
            <person name="Labbe J."/>
            <person name="Martin F."/>
        </authorList>
    </citation>
    <scope>NUCLEOTIDE SEQUENCE</scope>
    <source>
        <strain evidence="1">FP105234-sp</strain>
    </source>
</reference>